<evidence type="ECO:0000313" key="1">
    <source>
        <dbReference type="EMBL" id="MFD2583924.1"/>
    </source>
</evidence>
<reference evidence="2" key="1">
    <citation type="journal article" date="2019" name="Int. J. Syst. Evol. Microbiol.">
        <title>The Global Catalogue of Microorganisms (GCM) 10K type strain sequencing project: providing services to taxonomists for standard genome sequencing and annotation.</title>
        <authorList>
            <consortium name="The Broad Institute Genomics Platform"/>
            <consortium name="The Broad Institute Genome Sequencing Center for Infectious Disease"/>
            <person name="Wu L."/>
            <person name="Ma J."/>
        </authorList>
    </citation>
    <scope>NUCLEOTIDE SEQUENCE [LARGE SCALE GENOMIC DNA]</scope>
    <source>
        <strain evidence="2">KCTC 42866</strain>
    </source>
</reference>
<proteinExistence type="predicted"/>
<dbReference type="EMBL" id="JBHULL010000013">
    <property type="protein sequence ID" value="MFD2583924.1"/>
    <property type="molecule type" value="Genomic_DNA"/>
</dbReference>
<dbReference type="RefSeq" id="WP_379080466.1">
    <property type="nucleotide sequence ID" value="NZ_JBHULL010000013.1"/>
</dbReference>
<organism evidence="1 2">
    <name type="scientific">Pedobacter vanadiisoli</name>
    <dbReference type="NCBI Taxonomy" id="1761975"/>
    <lineage>
        <taxon>Bacteria</taxon>
        <taxon>Pseudomonadati</taxon>
        <taxon>Bacteroidota</taxon>
        <taxon>Sphingobacteriia</taxon>
        <taxon>Sphingobacteriales</taxon>
        <taxon>Sphingobacteriaceae</taxon>
        <taxon>Pedobacter</taxon>
    </lineage>
</organism>
<dbReference type="Proteomes" id="UP001597461">
    <property type="component" value="Unassembled WGS sequence"/>
</dbReference>
<comment type="caution">
    <text evidence="1">The sequence shown here is derived from an EMBL/GenBank/DDBJ whole genome shotgun (WGS) entry which is preliminary data.</text>
</comment>
<keyword evidence="2" id="KW-1185">Reference proteome</keyword>
<accession>A0ABW5MN58</accession>
<name>A0ABW5MN58_9SPHI</name>
<sequence>MVNPEYDRSIVQRVVSFTLQSPARTDGVLAGMVTNPFKGFCSIAAPTLLNKPDRAGSPQ</sequence>
<protein>
    <submittedName>
        <fullName evidence="1">Uncharacterized protein</fullName>
    </submittedName>
</protein>
<gene>
    <name evidence="1" type="ORF">ACFSR6_15595</name>
</gene>
<evidence type="ECO:0000313" key="2">
    <source>
        <dbReference type="Proteomes" id="UP001597461"/>
    </source>
</evidence>